<evidence type="ECO:0000313" key="2">
    <source>
        <dbReference type="Proteomes" id="UP000270856"/>
    </source>
</evidence>
<dbReference type="EMBL" id="RPFJ01000117">
    <property type="protein sequence ID" value="RPD89707.1"/>
    <property type="molecule type" value="Genomic_DNA"/>
</dbReference>
<proteinExistence type="predicted"/>
<sequence length="187" mass="22103">MKKILIVFIVLLSSCKGTQENILFDQKLEMCQKARVDNRINIFGAPKDSIFHYMNFLSGFENGLVLHGFLNKIDRKSYKNLFLELKQEKIKKSIIKKLETGKGLEKDIVHCIVEDLGCLVLLVDINKLVDKNDFRYKMLRLGEEIGNKQEYNSLIDMLIDQIPEREFKKIEYRRIVIRLVYFKLHFE</sequence>
<dbReference type="RefSeq" id="WP_123899350.1">
    <property type="nucleotide sequence ID" value="NZ_RPFJ01000117.1"/>
</dbReference>
<dbReference type="AlphaFoldDB" id="A0A3N4N6C9"/>
<dbReference type="Proteomes" id="UP000270856">
    <property type="component" value="Unassembled WGS sequence"/>
</dbReference>
<evidence type="ECO:0000313" key="1">
    <source>
        <dbReference type="EMBL" id="RPD89707.1"/>
    </source>
</evidence>
<reference evidence="1 2" key="1">
    <citation type="submission" date="2018-11" db="EMBL/GenBank/DDBJ databases">
        <title>Aureibaculum marinum gen. nov., sp. nov., a member of the family Flavobacteriaceae isolated from the Bohai Sea.</title>
        <authorList>
            <person name="Ji X."/>
        </authorList>
    </citation>
    <scope>NUCLEOTIDE SEQUENCE [LARGE SCALE GENOMIC DNA]</scope>
    <source>
        <strain evidence="1 2">BH-SD17</strain>
    </source>
</reference>
<comment type="caution">
    <text evidence="1">The sequence shown here is derived from an EMBL/GenBank/DDBJ whole genome shotgun (WGS) entry which is preliminary data.</text>
</comment>
<gene>
    <name evidence="1" type="ORF">EGM88_15780</name>
</gene>
<evidence type="ECO:0008006" key="3">
    <source>
        <dbReference type="Google" id="ProtNLM"/>
    </source>
</evidence>
<organism evidence="1 2">
    <name type="scientific">Aureibaculum marinum</name>
    <dbReference type="NCBI Taxonomy" id="2487930"/>
    <lineage>
        <taxon>Bacteria</taxon>
        <taxon>Pseudomonadati</taxon>
        <taxon>Bacteroidota</taxon>
        <taxon>Flavobacteriia</taxon>
        <taxon>Flavobacteriales</taxon>
        <taxon>Flavobacteriaceae</taxon>
        <taxon>Aureibaculum</taxon>
    </lineage>
</organism>
<accession>A0A3N4N6C9</accession>
<name>A0A3N4N6C9_9FLAO</name>
<dbReference type="PROSITE" id="PS51257">
    <property type="entry name" value="PROKAR_LIPOPROTEIN"/>
    <property type="match status" value="1"/>
</dbReference>
<keyword evidence="2" id="KW-1185">Reference proteome</keyword>
<protein>
    <recommendedName>
        <fullName evidence="3">Lipoprotein</fullName>
    </recommendedName>
</protein>
<dbReference type="OrthoDB" id="1430597at2"/>